<dbReference type="Gene3D" id="1.10.510.10">
    <property type="entry name" value="Transferase(Phosphotransferase) domain 1"/>
    <property type="match status" value="1"/>
</dbReference>
<dbReference type="Gene3D" id="3.30.200.20">
    <property type="entry name" value="Phosphorylase Kinase, domain 1"/>
    <property type="match status" value="1"/>
</dbReference>
<dbReference type="PROSITE" id="PS50011">
    <property type="entry name" value="PROTEIN_KINASE_DOM"/>
    <property type="match status" value="1"/>
</dbReference>
<gene>
    <name evidence="2" type="ORF">E3N88_15925</name>
</gene>
<proteinExistence type="predicted"/>
<evidence type="ECO:0000259" key="1">
    <source>
        <dbReference type="PROSITE" id="PS50011"/>
    </source>
</evidence>
<dbReference type="EMBL" id="SZYD01000008">
    <property type="protein sequence ID" value="KAD5508222.1"/>
    <property type="molecule type" value="Genomic_DNA"/>
</dbReference>
<name>A0A5N6P014_9ASTR</name>
<dbReference type="GO" id="GO:0004672">
    <property type="term" value="F:protein kinase activity"/>
    <property type="evidence" value="ECO:0007669"/>
    <property type="project" value="InterPro"/>
</dbReference>
<dbReference type="Pfam" id="PF00069">
    <property type="entry name" value="Pkinase"/>
    <property type="match status" value="1"/>
</dbReference>
<dbReference type="InterPro" id="IPR000719">
    <property type="entry name" value="Prot_kinase_dom"/>
</dbReference>
<dbReference type="GO" id="GO:0005524">
    <property type="term" value="F:ATP binding"/>
    <property type="evidence" value="ECO:0007669"/>
    <property type="project" value="InterPro"/>
</dbReference>
<reference evidence="2 3" key="1">
    <citation type="submission" date="2019-05" db="EMBL/GenBank/DDBJ databases">
        <title>Mikania micrantha, genome provides insights into the molecular mechanism of rapid growth.</title>
        <authorList>
            <person name="Liu B."/>
        </authorList>
    </citation>
    <scope>NUCLEOTIDE SEQUENCE [LARGE SCALE GENOMIC DNA]</scope>
    <source>
        <strain evidence="2">NLD-2019</strain>
        <tissue evidence="2">Leaf</tissue>
    </source>
</reference>
<dbReference type="SUPFAM" id="SSF56112">
    <property type="entry name" value="Protein kinase-like (PK-like)"/>
    <property type="match status" value="1"/>
</dbReference>
<keyword evidence="3" id="KW-1185">Reference proteome</keyword>
<dbReference type="OrthoDB" id="4062651at2759"/>
<dbReference type="PROSITE" id="PS00108">
    <property type="entry name" value="PROTEIN_KINASE_ST"/>
    <property type="match status" value="1"/>
</dbReference>
<dbReference type="AlphaFoldDB" id="A0A5N6P014"/>
<dbReference type="SMART" id="SM00220">
    <property type="entry name" value="S_TKc"/>
    <property type="match status" value="1"/>
</dbReference>
<dbReference type="InterPro" id="IPR008271">
    <property type="entry name" value="Ser/Thr_kinase_AS"/>
</dbReference>
<dbReference type="PANTHER" id="PTHR46146:SF21">
    <property type="entry name" value="PROTEIN KINASE DOMAIN-CONTAINING PROTEIN"/>
    <property type="match status" value="1"/>
</dbReference>
<organism evidence="2 3">
    <name type="scientific">Mikania micrantha</name>
    <name type="common">bitter vine</name>
    <dbReference type="NCBI Taxonomy" id="192012"/>
    <lineage>
        <taxon>Eukaryota</taxon>
        <taxon>Viridiplantae</taxon>
        <taxon>Streptophyta</taxon>
        <taxon>Embryophyta</taxon>
        <taxon>Tracheophyta</taxon>
        <taxon>Spermatophyta</taxon>
        <taxon>Magnoliopsida</taxon>
        <taxon>eudicotyledons</taxon>
        <taxon>Gunneridae</taxon>
        <taxon>Pentapetalae</taxon>
        <taxon>asterids</taxon>
        <taxon>campanulids</taxon>
        <taxon>Asterales</taxon>
        <taxon>Asteraceae</taxon>
        <taxon>Asteroideae</taxon>
        <taxon>Heliantheae alliance</taxon>
        <taxon>Eupatorieae</taxon>
        <taxon>Mikania</taxon>
    </lineage>
</organism>
<dbReference type="Proteomes" id="UP000326396">
    <property type="component" value="Linkage Group LG16"/>
</dbReference>
<sequence length="169" mass="19246">MTEFWQEIIVLSRYKHENIVSLLGFCDEVNESILVYEYLPNGSLNLHLKSPDLSWIDRLNICIGAARGLEHLHCTHGQIVLHRDIKSSNILLDTNWNAKGSDFGLSNIIPANKGFSLYVCGAAGTRGYCDPDHARIRFLTRDIDVYSLVVTLTVIRSYLSWRKPATRKR</sequence>
<comment type="caution">
    <text evidence="2">The sequence shown here is derived from an EMBL/GenBank/DDBJ whole genome shotgun (WGS) entry which is preliminary data.</text>
</comment>
<dbReference type="PANTHER" id="PTHR46146">
    <property type="entry name" value="SERINE/THREONINE-PROTEIN KINASE-LIKE PROTEIN CCR4"/>
    <property type="match status" value="1"/>
</dbReference>
<evidence type="ECO:0000313" key="2">
    <source>
        <dbReference type="EMBL" id="KAD5508222.1"/>
    </source>
</evidence>
<feature type="domain" description="Protein kinase" evidence="1">
    <location>
        <begin position="1"/>
        <end position="169"/>
    </location>
</feature>
<protein>
    <recommendedName>
        <fullName evidence="1">Protein kinase domain-containing protein</fullName>
    </recommendedName>
</protein>
<dbReference type="InterPro" id="IPR011009">
    <property type="entry name" value="Kinase-like_dom_sf"/>
</dbReference>
<accession>A0A5N6P014</accession>
<evidence type="ECO:0000313" key="3">
    <source>
        <dbReference type="Proteomes" id="UP000326396"/>
    </source>
</evidence>